<dbReference type="InterPro" id="IPR011009">
    <property type="entry name" value="Kinase-like_dom_sf"/>
</dbReference>
<dbReference type="RefSeq" id="WP_213171423.1">
    <property type="nucleotide sequence ID" value="NZ_CP070496.1"/>
</dbReference>
<dbReference type="Gene3D" id="1.20.1270.240">
    <property type="match status" value="1"/>
</dbReference>
<dbReference type="Gene3D" id="1.10.510.10">
    <property type="entry name" value="Transferase(Phosphotransferase) domain 1"/>
    <property type="match status" value="1"/>
</dbReference>
<organism evidence="1 2">
    <name type="scientific">Natronoglycomyces albus</name>
    <dbReference type="NCBI Taxonomy" id="2811108"/>
    <lineage>
        <taxon>Bacteria</taxon>
        <taxon>Bacillati</taxon>
        <taxon>Actinomycetota</taxon>
        <taxon>Actinomycetes</taxon>
        <taxon>Glycomycetales</taxon>
        <taxon>Glycomycetaceae</taxon>
        <taxon>Natronoglycomyces</taxon>
    </lineage>
</organism>
<proteinExistence type="predicted"/>
<reference evidence="1" key="1">
    <citation type="submission" date="2021-02" db="EMBL/GenBank/DDBJ databases">
        <title>Natronoglycomyces albus gen. nov., sp. nov, a haloalkaliphilic actinobacterium from a soda solonchak soil.</title>
        <authorList>
            <person name="Sorokin D.Y."/>
            <person name="Khijniak T.V."/>
            <person name="Zakharycheva A.P."/>
            <person name="Boueva O.V."/>
            <person name="Ariskina E.V."/>
            <person name="Hahnke R.L."/>
            <person name="Bunk B."/>
            <person name="Sproer C."/>
            <person name="Schumann P."/>
            <person name="Evtushenko L.I."/>
            <person name="Kublanov I.V."/>
        </authorList>
    </citation>
    <scope>NUCLEOTIDE SEQUENCE</scope>
    <source>
        <strain evidence="1">DSM 106290</strain>
    </source>
</reference>
<dbReference type="InterPro" id="IPR016477">
    <property type="entry name" value="Fructo-/Ketosamine-3-kinase"/>
</dbReference>
<dbReference type="PANTHER" id="PTHR12149:SF8">
    <property type="entry name" value="PROTEIN-RIBULOSAMINE 3-KINASE"/>
    <property type="match status" value="1"/>
</dbReference>
<accession>A0A895XQI9</accession>
<dbReference type="KEGG" id="nav:JQS30_00260"/>
<dbReference type="SUPFAM" id="SSF56112">
    <property type="entry name" value="Protein kinase-like (PK-like)"/>
    <property type="match status" value="1"/>
</dbReference>
<dbReference type="EMBL" id="CP070496">
    <property type="protein sequence ID" value="QSB05415.1"/>
    <property type="molecule type" value="Genomic_DNA"/>
</dbReference>
<keyword evidence="1" id="KW-0418">Kinase</keyword>
<dbReference type="Pfam" id="PF03881">
    <property type="entry name" value="Fructosamin_kin"/>
    <property type="match status" value="1"/>
</dbReference>
<name>A0A895XQI9_9ACTN</name>
<dbReference type="GO" id="GO:0016301">
    <property type="term" value="F:kinase activity"/>
    <property type="evidence" value="ECO:0007669"/>
    <property type="project" value="UniProtKB-KW"/>
</dbReference>
<evidence type="ECO:0000313" key="1">
    <source>
        <dbReference type="EMBL" id="QSB05415.1"/>
    </source>
</evidence>
<keyword evidence="1" id="KW-0808">Transferase</keyword>
<dbReference type="Proteomes" id="UP000662939">
    <property type="component" value="Chromosome"/>
</dbReference>
<dbReference type="Gene3D" id="3.30.200.20">
    <property type="entry name" value="Phosphorylase Kinase, domain 1"/>
    <property type="match status" value="1"/>
</dbReference>
<gene>
    <name evidence="1" type="ORF">JQS30_00260</name>
</gene>
<dbReference type="AlphaFoldDB" id="A0A895XQI9"/>
<protein>
    <submittedName>
        <fullName evidence="1">Fructosamine kinase family protein</fullName>
    </submittedName>
</protein>
<dbReference type="PANTHER" id="PTHR12149">
    <property type="entry name" value="FRUCTOSAMINE 3 KINASE-RELATED PROTEIN"/>
    <property type="match status" value="1"/>
</dbReference>
<keyword evidence="2" id="KW-1185">Reference proteome</keyword>
<sequence>MDLDYVLRNPHRLPMLIEHQRIRCTPVSSGATGTCQRLTFDDGQEVFAKFASRSPTSPAQPTGPAAAPGFMAAEANGLRSLGEATDAVAELWAATDELIVTDWISPGPPTEDAARRLGRELACVHQAGMPTYGAPWPGFIGALPMDNREHPGPWATWFAERRLCPYLRPSVDNGALDVQDAKAVEALIDRLDQFAPPPEPIARLHGDLWPGNVLWGTDAAWLIDPAVHGGSRESDIASLHLFGGLPHVRQLLAGYEEIWPLASGWHERLGIHQLFLLLVHAALFGRSYRASVMAVVNGYLR</sequence>
<evidence type="ECO:0000313" key="2">
    <source>
        <dbReference type="Proteomes" id="UP000662939"/>
    </source>
</evidence>